<feature type="domain" description="Ig-like" evidence="5">
    <location>
        <begin position="168"/>
        <end position="233"/>
    </location>
</feature>
<evidence type="ECO:0000259" key="5">
    <source>
        <dbReference type="PROSITE" id="PS50835"/>
    </source>
</evidence>
<dbReference type="PANTHER" id="PTHR11481:SF64">
    <property type="entry name" value="FC RECEPTOR-LIKE PROTEIN 4"/>
    <property type="match status" value="1"/>
</dbReference>
<dbReference type="SMART" id="SM00409">
    <property type="entry name" value="IG"/>
    <property type="match status" value="1"/>
</dbReference>
<keyword evidence="1" id="KW-0732">Signal</keyword>
<organism evidence="6 7">
    <name type="scientific">Solea senegalensis</name>
    <name type="common">Senegalese sole</name>
    <dbReference type="NCBI Taxonomy" id="28829"/>
    <lineage>
        <taxon>Eukaryota</taxon>
        <taxon>Metazoa</taxon>
        <taxon>Chordata</taxon>
        <taxon>Craniata</taxon>
        <taxon>Vertebrata</taxon>
        <taxon>Euteleostomi</taxon>
        <taxon>Actinopterygii</taxon>
        <taxon>Neopterygii</taxon>
        <taxon>Teleostei</taxon>
        <taxon>Neoteleostei</taxon>
        <taxon>Acanthomorphata</taxon>
        <taxon>Carangaria</taxon>
        <taxon>Pleuronectiformes</taxon>
        <taxon>Pleuronectoidei</taxon>
        <taxon>Soleidae</taxon>
        <taxon>Solea</taxon>
    </lineage>
</organism>
<dbReference type="InterPro" id="IPR007110">
    <property type="entry name" value="Ig-like_dom"/>
</dbReference>
<keyword evidence="7" id="KW-1185">Reference proteome</keyword>
<evidence type="ECO:0000256" key="3">
    <source>
        <dbReference type="SAM" id="MobiDB-lite"/>
    </source>
</evidence>
<keyword evidence="4" id="KW-0812">Transmembrane</keyword>
<dbReference type="PROSITE" id="PS50835">
    <property type="entry name" value="IG_LIKE"/>
    <property type="match status" value="1"/>
</dbReference>
<feature type="compositionally biased region" description="Polar residues" evidence="3">
    <location>
        <begin position="314"/>
        <end position="327"/>
    </location>
</feature>
<dbReference type="GO" id="GO:0009897">
    <property type="term" value="C:external side of plasma membrane"/>
    <property type="evidence" value="ECO:0007669"/>
    <property type="project" value="TreeGrafter"/>
</dbReference>
<sequence length="374" mass="41440">MVRFPSTGWRFYWYKAVPQVYGSSYVYEHLPGSTNGTKQNVFIIHGQTSTAGYMCIAGRANPVYFTEYSEVKFVWSGDVQSAVSLTVAINSVQHFLYDEVILICQGNSDHWRVRTSPESILHQCSAMTMRGAICTTRQLRRGSAVHWCESASGEFSNAVNITVSDEYCDIILVSPAQPVSQGDSVTLRCTSNTGNTPSSAAAFYHNDKLIQSDSRELKIPAVSKSDEGFYKCRHKGSVSAQSWMSVKENVKESSSFPELSIILLICGTLLIILLLLLLLLRYRCDLKPTIDGLRLKRATVEMHFAGGGTPALPPTSQQPTMKKTNSISIRRSSTERFVSTTHSDALRTPEKGNTIIRGGRCDYMNMYPLPTIGS</sequence>
<keyword evidence="6" id="KW-0675">Receptor</keyword>
<dbReference type="SMART" id="SM00408">
    <property type="entry name" value="IGc2"/>
    <property type="match status" value="1"/>
</dbReference>
<evidence type="ECO:0000256" key="4">
    <source>
        <dbReference type="SAM" id="Phobius"/>
    </source>
</evidence>
<feature type="transmembrane region" description="Helical" evidence="4">
    <location>
        <begin position="259"/>
        <end position="280"/>
    </location>
</feature>
<dbReference type="InterPro" id="IPR003598">
    <property type="entry name" value="Ig_sub2"/>
</dbReference>
<dbReference type="EMBL" id="JAGKHQ010000015">
    <property type="protein sequence ID" value="KAG7497524.1"/>
    <property type="molecule type" value="Genomic_DNA"/>
</dbReference>
<accession>A0AAV6QZF1</accession>
<dbReference type="InterPro" id="IPR050488">
    <property type="entry name" value="Ig_Fc_receptor"/>
</dbReference>
<dbReference type="InterPro" id="IPR003599">
    <property type="entry name" value="Ig_sub"/>
</dbReference>
<dbReference type="AlphaFoldDB" id="A0AAV6QZF1"/>
<proteinExistence type="predicted"/>
<evidence type="ECO:0000313" key="6">
    <source>
        <dbReference type="EMBL" id="KAG7497524.1"/>
    </source>
</evidence>
<evidence type="ECO:0000256" key="2">
    <source>
        <dbReference type="ARBA" id="ARBA00023157"/>
    </source>
</evidence>
<keyword evidence="4" id="KW-1133">Transmembrane helix</keyword>
<dbReference type="GO" id="GO:0007166">
    <property type="term" value="P:cell surface receptor signaling pathway"/>
    <property type="evidence" value="ECO:0007669"/>
    <property type="project" value="TreeGrafter"/>
</dbReference>
<protein>
    <submittedName>
        <fullName evidence="6">Fc receptor 5</fullName>
    </submittedName>
</protein>
<name>A0AAV6QZF1_SOLSE</name>
<dbReference type="GO" id="GO:0006955">
    <property type="term" value="P:immune response"/>
    <property type="evidence" value="ECO:0007669"/>
    <property type="project" value="TreeGrafter"/>
</dbReference>
<keyword evidence="2" id="KW-1015">Disulfide bond</keyword>
<reference evidence="6 7" key="1">
    <citation type="journal article" date="2021" name="Sci. Rep.">
        <title>Chromosome anchoring in Senegalese sole (Solea senegalensis) reveals sex-associated markers and genome rearrangements in flatfish.</title>
        <authorList>
            <person name="Guerrero-Cozar I."/>
            <person name="Gomez-Garrido J."/>
            <person name="Berbel C."/>
            <person name="Martinez-Blanch J.F."/>
            <person name="Alioto T."/>
            <person name="Claros M.G."/>
            <person name="Gagnaire P.A."/>
            <person name="Manchado M."/>
        </authorList>
    </citation>
    <scope>NUCLEOTIDE SEQUENCE [LARGE SCALE GENOMIC DNA]</scope>
    <source>
        <strain evidence="6">Sse05_10M</strain>
    </source>
</reference>
<dbReference type="PANTHER" id="PTHR11481">
    <property type="entry name" value="IMMUNOGLOBULIN FC RECEPTOR"/>
    <property type="match status" value="1"/>
</dbReference>
<dbReference type="Pfam" id="PF13895">
    <property type="entry name" value="Ig_2"/>
    <property type="match status" value="1"/>
</dbReference>
<evidence type="ECO:0000256" key="1">
    <source>
        <dbReference type="ARBA" id="ARBA00022729"/>
    </source>
</evidence>
<feature type="region of interest" description="Disordered" evidence="3">
    <location>
        <begin position="307"/>
        <end position="327"/>
    </location>
</feature>
<evidence type="ECO:0000313" key="7">
    <source>
        <dbReference type="Proteomes" id="UP000693946"/>
    </source>
</evidence>
<dbReference type="GO" id="GO:0004888">
    <property type="term" value="F:transmembrane signaling receptor activity"/>
    <property type="evidence" value="ECO:0007669"/>
    <property type="project" value="TreeGrafter"/>
</dbReference>
<dbReference type="Proteomes" id="UP000693946">
    <property type="component" value="Linkage Group LG3"/>
</dbReference>
<gene>
    <name evidence="6" type="ORF">JOB18_039268</name>
</gene>
<comment type="caution">
    <text evidence="6">The sequence shown here is derived from an EMBL/GenBank/DDBJ whole genome shotgun (WGS) entry which is preliminary data.</text>
</comment>
<keyword evidence="4" id="KW-0472">Membrane</keyword>